<dbReference type="InterPro" id="IPR031327">
    <property type="entry name" value="MCM"/>
</dbReference>
<dbReference type="PANTHER" id="PTHR11630">
    <property type="entry name" value="DNA REPLICATION LICENSING FACTOR MCM FAMILY MEMBER"/>
    <property type="match status" value="1"/>
</dbReference>
<comment type="subcellular location">
    <subcellularLocation>
        <location evidence="1">Nucleus</location>
    </subcellularLocation>
</comment>
<dbReference type="PROSITE" id="PS00847">
    <property type="entry name" value="MCM_1"/>
    <property type="match status" value="1"/>
</dbReference>
<evidence type="ECO:0000256" key="2">
    <source>
        <dbReference type="ARBA" id="ARBA00008010"/>
    </source>
</evidence>
<keyword evidence="7" id="KW-0347">Helicase</keyword>
<dbReference type="GO" id="GO:0005524">
    <property type="term" value="F:ATP binding"/>
    <property type="evidence" value="ECO:0007669"/>
    <property type="project" value="UniProtKB-KW"/>
</dbReference>
<dbReference type="EMBL" id="JAXUIC010000011">
    <property type="protein sequence ID" value="KAK4563929.1"/>
    <property type="molecule type" value="Genomic_DNA"/>
</dbReference>
<dbReference type="SUPFAM" id="SSF50249">
    <property type="entry name" value="Nucleic acid-binding proteins"/>
    <property type="match status" value="1"/>
</dbReference>
<evidence type="ECO:0000259" key="14">
    <source>
        <dbReference type="PROSITE" id="PS50051"/>
    </source>
</evidence>
<evidence type="ECO:0000256" key="1">
    <source>
        <dbReference type="ARBA" id="ARBA00004123"/>
    </source>
</evidence>
<dbReference type="GO" id="GO:0006260">
    <property type="term" value="P:DNA replication"/>
    <property type="evidence" value="ECO:0007669"/>
    <property type="project" value="InterPro"/>
</dbReference>
<dbReference type="GO" id="GO:0000724">
    <property type="term" value="P:double-strand break repair via homologous recombination"/>
    <property type="evidence" value="ECO:0007669"/>
    <property type="project" value="TreeGrafter"/>
</dbReference>
<comment type="caution">
    <text evidence="15">The sequence shown here is derived from an EMBL/GenBank/DDBJ whole genome shotgun (WGS) entry which is preliminary data.</text>
</comment>
<dbReference type="GO" id="GO:0000347">
    <property type="term" value="C:THO complex"/>
    <property type="evidence" value="ECO:0007669"/>
    <property type="project" value="UniProtKB-ARBA"/>
</dbReference>
<dbReference type="InterPro" id="IPR018525">
    <property type="entry name" value="MCM_CS"/>
</dbReference>
<dbReference type="EC" id="3.6.4.12" evidence="3"/>
<accession>A0AAN7IBK8</accession>
<keyword evidence="8 13" id="KW-0067">ATP-binding</keyword>
<dbReference type="GO" id="GO:0003697">
    <property type="term" value="F:single-stranded DNA binding"/>
    <property type="evidence" value="ECO:0007669"/>
    <property type="project" value="TreeGrafter"/>
</dbReference>
<evidence type="ECO:0000256" key="8">
    <source>
        <dbReference type="ARBA" id="ARBA00022840"/>
    </source>
</evidence>
<keyword evidence="9 13" id="KW-0238">DNA-binding</keyword>
<keyword evidence="11" id="KW-0539">Nucleus</keyword>
<dbReference type="Pfam" id="PF26066">
    <property type="entry name" value="MCM9_N"/>
    <property type="match status" value="1"/>
</dbReference>
<dbReference type="GO" id="GO:0017116">
    <property type="term" value="F:single-stranded DNA helicase activity"/>
    <property type="evidence" value="ECO:0007669"/>
    <property type="project" value="TreeGrafter"/>
</dbReference>
<gene>
    <name evidence="15" type="ORF">RGQ29_006139</name>
</gene>
<evidence type="ECO:0000256" key="13">
    <source>
        <dbReference type="RuleBase" id="RU004070"/>
    </source>
</evidence>
<evidence type="ECO:0000256" key="11">
    <source>
        <dbReference type="ARBA" id="ARBA00023242"/>
    </source>
</evidence>
<evidence type="ECO:0000256" key="7">
    <source>
        <dbReference type="ARBA" id="ARBA00022806"/>
    </source>
</evidence>
<keyword evidence="10" id="KW-0234">DNA repair</keyword>
<dbReference type="InterPro" id="IPR033762">
    <property type="entry name" value="MCM_OB"/>
</dbReference>
<sequence>MAMSSFHEMDDPASPSQLKAEAAFLIRHHSDQLRSIALSPDPNLHYPLHIDFAELMDDDPPLAQSLFSQPTDHLRLFDDAAIWAHKIVLGDLKLKGHKSVVEKKFIHVRVNISGSPLECPETFPRIGSVRVKHRGILLTLKGTVIRSGAIKMYEGERWYMCQKCKQKFLVYPELEARNSISLPSYCPSLSSKPCEGTKFKELEDSIIRHDYQEIKIQESTQVLGVGAIPRSIPVILKDDLVDIVKAGDDVIVTGILTAKWSPDLKDVRCDLDPILIANHVRRTNELKSEVDIPDDVIMKFKQFWSEYHDSPLKGRNAILRGICPQIFGLFTVKLAGTGKSQFLKFAAKLSNRSVITTGLGSTSAGLTVTAVKDGGEWMLEAGALVLADGGICCIDEFDSMREHDRSTIHEAMEQQTISVAKAGLVTTLSTRTIVFGATNPKGHYDPDQSLSVNTTLSGPLLSRFDIVLVLLDTKNPEWDAVVSSHILAEGESDKSKHDEELAIIWPLPMLQRYIHFVKGYFKPVLTKEAETVISSYYQLQRKSAAHNAARTTVRMLESLIRLAQAHARLMFRNEVTRLDAVTAILCIESSMTTSAIVDSVGNALHSNFAENPDQEYAKQERLILEKLRSIDEFPDINDIEGLCR</sequence>
<evidence type="ECO:0000313" key="15">
    <source>
        <dbReference type="EMBL" id="KAK4563929.1"/>
    </source>
</evidence>
<dbReference type="PANTHER" id="PTHR11630:SF48">
    <property type="entry name" value="DNA HELICASE MCM9"/>
    <property type="match status" value="1"/>
</dbReference>
<evidence type="ECO:0000256" key="5">
    <source>
        <dbReference type="ARBA" id="ARBA00022763"/>
    </source>
</evidence>
<dbReference type="Pfam" id="PF17207">
    <property type="entry name" value="MCM_OB"/>
    <property type="match status" value="1"/>
</dbReference>
<dbReference type="PRINTS" id="PR01657">
    <property type="entry name" value="MCMFAMILY"/>
</dbReference>
<dbReference type="SUPFAM" id="SSF52540">
    <property type="entry name" value="P-loop containing nucleoside triphosphate hydrolases"/>
    <property type="match status" value="1"/>
</dbReference>
<dbReference type="Gene3D" id="3.40.50.300">
    <property type="entry name" value="P-loop containing nucleotide triphosphate hydrolases"/>
    <property type="match status" value="1"/>
</dbReference>
<feature type="domain" description="MCM C-terminal AAA(+) ATPase" evidence="14">
    <location>
        <begin position="336"/>
        <end position="486"/>
    </location>
</feature>
<evidence type="ECO:0000256" key="10">
    <source>
        <dbReference type="ARBA" id="ARBA00023204"/>
    </source>
</evidence>
<dbReference type="InterPro" id="IPR001208">
    <property type="entry name" value="MCM_dom"/>
</dbReference>
<evidence type="ECO:0000256" key="4">
    <source>
        <dbReference type="ARBA" id="ARBA00022741"/>
    </source>
</evidence>
<protein>
    <recommendedName>
        <fullName evidence="3">DNA helicase</fullName>
        <ecNumber evidence="3">3.6.4.12</ecNumber>
    </recommendedName>
</protein>
<keyword evidence="6" id="KW-0378">Hydrolase</keyword>
<dbReference type="Proteomes" id="UP001324115">
    <property type="component" value="Unassembled WGS sequence"/>
</dbReference>
<dbReference type="InterPro" id="IPR027417">
    <property type="entry name" value="P-loop_NTPase"/>
</dbReference>
<comment type="catalytic activity">
    <reaction evidence="12">
        <text>ATP + H2O = ADP + phosphate + H(+)</text>
        <dbReference type="Rhea" id="RHEA:13065"/>
        <dbReference type="ChEBI" id="CHEBI:15377"/>
        <dbReference type="ChEBI" id="CHEBI:15378"/>
        <dbReference type="ChEBI" id="CHEBI:30616"/>
        <dbReference type="ChEBI" id="CHEBI:43474"/>
        <dbReference type="ChEBI" id="CHEBI:456216"/>
        <dbReference type="EC" id="3.6.4.12"/>
    </reaction>
</comment>
<proteinExistence type="inferred from homology"/>
<dbReference type="InterPro" id="IPR012340">
    <property type="entry name" value="NA-bd_OB-fold"/>
</dbReference>
<dbReference type="PROSITE" id="PS50051">
    <property type="entry name" value="MCM_2"/>
    <property type="match status" value="1"/>
</dbReference>
<keyword evidence="16" id="KW-1185">Reference proteome</keyword>
<name>A0AAN7IBK8_QUERU</name>
<organism evidence="15 16">
    <name type="scientific">Quercus rubra</name>
    <name type="common">Northern red oak</name>
    <name type="synonym">Quercus borealis</name>
    <dbReference type="NCBI Taxonomy" id="3512"/>
    <lineage>
        <taxon>Eukaryota</taxon>
        <taxon>Viridiplantae</taxon>
        <taxon>Streptophyta</taxon>
        <taxon>Embryophyta</taxon>
        <taxon>Tracheophyta</taxon>
        <taxon>Spermatophyta</taxon>
        <taxon>Magnoliopsida</taxon>
        <taxon>eudicotyledons</taxon>
        <taxon>Gunneridae</taxon>
        <taxon>Pentapetalae</taxon>
        <taxon>rosids</taxon>
        <taxon>fabids</taxon>
        <taxon>Fagales</taxon>
        <taxon>Fagaceae</taxon>
        <taxon>Quercus</taxon>
    </lineage>
</organism>
<dbReference type="Pfam" id="PF17855">
    <property type="entry name" value="MCM_lid"/>
    <property type="match status" value="1"/>
</dbReference>
<evidence type="ECO:0000313" key="16">
    <source>
        <dbReference type="Proteomes" id="UP001324115"/>
    </source>
</evidence>
<comment type="similarity">
    <text evidence="2 13">Belongs to the MCM family.</text>
</comment>
<evidence type="ECO:0000256" key="6">
    <source>
        <dbReference type="ARBA" id="ARBA00022801"/>
    </source>
</evidence>
<evidence type="ECO:0000256" key="9">
    <source>
        <dbReference type="ARBA" id="ARBA00023125"/>
    </source>
</evidence>
<dbReference type="InterPro" id="IPR058768">
    <property type="entry name" value="MCM9_N"/>
</dbReference>
<dbReference type="SMART" id="SM00350">
    <property type="entry name" value="MCM"/>
    <property type="match status" value="1"/>
</dbReference>
<dbReference type="AlphaFoldDB" id="A0AAN7IBK8"/>
<keyword evidence="4 13" id="KW-0547">Nucleotide-binding</keyword>
<dbReference type="Pfam" id="PF00493">
    <property type="entry name" value="MCM"/>
    <property type="match status" value="1"/>
</dbReference>
<dbReference type="GO" id="GO:0016787">
    <property type="term" value="F:hydrolase activity"/>
    <property type="evidence" value="ECO:0007669"/>
    <property type="project" value="UniProtKB-KW"/>
</dbReference>
<dbReference type="Gene3D" id="2.40.50.140">
    <property type="entry name" value="Nucleic acid-binding proteins"/>
    <property type="match status" value="1"/>
</dbReference>
<dbReference type="GO" id="GO:0042555">
    <property type="term" value="C:MCM complex"/>
    <property type="evidence" value="ECO:0007669"/>
    <property type="project" value="TreeGrafter"/>
</dbReference>
<keyword evidence="5" id="KW-0227">DNA damage</keyword>
<dbReference type="InterPro" id="IPR041562">
    <property type="entry name" value="MCM_lid"/>
</dbReference>
<evidence type="ECO:0000256" key="3">
    <source>
        <dbReference type="ARBA" id="ARBA00012551"/>
    </source>
</evidence>
<dbReference type="Gene3D" id="2.20.28.10">
    <property type="match status" value="1"/>
</dbReference>
<evidence type="ECO:0000256" key="12">
    <source>
        <dbReference type="ARBA" id="ARBA00047995"/>
    </source>
</evidence>
<reference evidence="15 16" key="1">
    <citation type="journal article" date="2023" name="G3 (Bethesda)">
        <title>A haplotype-resolved chromosome-scale genome for Quercus rubra L. provides insights into the genetics of adaptive traits for red oak species.</title>
        <authorList>
            <person name="Kapoor B."/>
            <person name="Jenkins J."/>
            <person name="Schmutz J."/>
            <person name="Zhebentyayeva T."/>
            <person name="Kuelheim C."/>
            <person name="Coggeshall M."/>
            <person name="Heim C."/>
            <person name="Lasky J.R."/>
            <person name="Leites L."/>
            <person name="Islam-Faridi N."/>
            <person name="Romero-Severson J."/>
            <person name="DeLeo V.L."/>
            <person name="Lucas S.M."/>
            <person name="Lazic D."/>
            <person name="Gailing O."/>
            <person name="Carlson J."/>
            <person name="Staton M."/>
        </authorList>
    </citation>
    <scope>NUCLEOTIDE SEQUENCE [LARGE SCALE GENOMIC DNA]</scope>
    <source>
        <strain evidence="15">Pseudo-F2</strain>
    </source>
</reference>